<sequence>MAQRELTWGQWLDQQEGAKDLIDPSSELAGRPWQPSDEDREGAWILYTELRTRITTQRLHYRSGGEETALKSLYDLFDLTRKTLGDKGPKCAHLATIAIRVLNTCIRPLTAKWHKKKIAGRLQNDDDRREFRHELQAVQVRLVVFCRLLASLAEGDSYLDVDSCGSVPGHGGAGTTDTIGQAIPFDRILLIDQVPGGADLLQAEVIAIRERRAEASPAPAKEPVADLVGLACSGGGIRSATFCLGVAQTLARHGILARVDYLSTVSGGGYFGAFLSSYLNDKDRQRVGLEPGKLPFAEAGRAEPAPIRRLRNNSKYLLKGGLLGQARMVGLMLFGVLVNLITVLPLVVSAVTLTKAALLLGATSDGFRGVVDTGLAVLLMLLLVMLLGLPIVYRRWASDRERVAGYEQAGIHVAVGLVGLGFLGWLLPSAYQAFEDTLGSPGAVLGLFGVLPFLFAGAAFAIGPACVAGRLCLVLAGVGGPLLLLMAYFVLEASVPDDLAWVLGLLALSATSIAWLRLINVNLISPHRYYRNRLAETYLLRRGEETAVDPQPLSGLGSDHPGAPYHLINAAVNLPASKEPGLRGRNSDFFLLSRHYCGSPLLGYCPTGALERKAPSLDLGTAMAVSGAAASSHMGTGTLKGAAFWLALLNLRLGYWLPNPRRLAEIPDGLGPRPFSLWHELLGRMDENGKFVNLSDGGHIENLGIYELLRRRCKFIIAIDGEADPDMTFPGLMTLIRYAQIDFGICIRLDLADLARNDAGYTKAHFALGTIDYGRDQTGYLLYIKSSLTGNERDYILDYRARHPAFPHETTADQFFNEPQFEAYRALGEHIGDDLFREELIGKGAQPTLEAWFGSLVSNLLEERIA</sequence>
<reference evidence="2 3" key="1">
    <citation type="submission" date="2018-10" db="EMBL/GenBank/DDBJ databases">
        <title>Genomic Encyclopedia of Archaeal and Bacterial Type Strains, Phase II (KMG-II): from individual species to whole genera.</title>
        <authorList>
            <person name="Goeker M."/>
        </authorList>
    </citation>
    <scope>NUCLEOTIDE SEQUENCE [LARGE SCALE GENOMIC DNA]</scope>
    <source>
        <strain evidence="2 3">DSM 235</strain>
    </source>
</reference>
<dbReference type="Proteomes" id="UP000274556">
    <property type="component" value="Unassembled WGS sequence"/>
</dbReference>
<dbReference type="SUPFAM" id="SSF52151">
    <property type="entry name" value="FabD/lysophospholipase-like"/>
    <property type="match status" value="1"/>
</dbReference>
<name>A0A495VFP0_9GAMM</name>
<evidence type="ECO:0000256" key="1">
    <source>
        <dbReference type="SAM" id="Phobius"/>
    </source>
</evidence>
<organism evidence="2 3">
    <name type="scientific">Thiocapsa rosea</name>
    <dbReference type="NCBI Taxonomy" id="69360"/>
    <lineage>
        <taxon>Bacteria</taxon>
        <taxon>Pseudomonadati</taxon>
        <taxon>Pseudomonadota</taxon>
        <taxon>Gammaproteobacteria</taxon>
        <taxon>Chromatiales</taxon>
        <taxon>Chromatiaceae</taxon>
        <taxon>Thiocapsa</taxon>
    </lineage>
</organism>
<dbReference type="AlphaFoldDB" id="A0A495VFP0"/>
<accession>A0A495VFP0</accession>
<dbReference type="EMBL" id="RBXL01000001">
    <property type="protein sequence ID" value="RKT46638.1"/>
    <property type="molecule type" value="Genomic_DNA"/>
</dbReference>
<feature type="transmembrane region" description="Helical" evidence="1">
    <location>
        <begin position="503"/>
        <end position="524"/>
    </location>
</feature>
<dbReference type="GO" id="GO:0046475">
    <property type="term" value="P:glycerophospholipid catabolic process"/>
    <property type="evidence" value="ECO:0007669"/>
    <property type="project" value="TreeGrafter"/>
</dbReference>
<evidence type="ECO:0000313" key="2">
    <source>
        <dbReference type="EMBL" id="RKT46638.1"/>
    </source>
</evidence>
<keyword evidence="1" id="KW-0812">Transmembrane</keyword>
<feature type="transmembrane region" description="Helical" evidence="1">
    <location>
        <begin position="471"/>
        <end position="491"/>
    </location>
</feature>
<keyword evidence="1" id="KW-0472">Membrane</keyword>
<protein>
    <submittedName>
        <fullName evidence="2">Patatin-like phospholipase</fullName>
    </submittedName>
</protein>
<dbReference type="PANTHER" id="PTHR10728">
    <property type="entry name" value="CYTOSOLIC PHOSPHOLIPASE A2"/>
    <property type="match status" value="1"/>
</dbReference>
<keyword evidence="3" id="KW-1185">Reference proteome</keyword>
<dbReference type="PANTHER" id="PTHR10728:SF40">
    <property type="entry name" value="PATATIN FAMILY PROTEIN"/>
    <property type="match status" value="1"/>
</dbReference>
<feature type="transmembrane region" description="Helical" evidence="1">
    <location>
        <begin position="373"/>
        <end position="393"/>
    </location>
</feature>
<dbReference type="GO" id="GO:0004623">
    <property type="term" value="F:phospholipase A2 activity"/>
    <property type="evidence" value="ECO:0007669"/>
    <property type="project" value="TreeGrafter"/>
</dbReference>
<dbReference type="OrthoDB" id="9813090at2"/>
<dbReference type="GO" id="GO:0005829">
    <property type="term" value="C:cytosol"/>
    <property type="evidence" value="ECO:0007669"/>
    <property type="project" value="TreeGrafter"/>
</dbReference>
<dbReference type="InterPro" id="IPR016035">
    <property type="entry name" value="Acyl_Trfase/lysoPLipase"/>
</dbReference>
<evidence type="ECO:0000313" key="3">
    <source>
        <dbReference type="Proteomes" id="UP000274556"/>
    </source>
</evidence>
<comment type="caution">
    <text evidence="2">The sequence shown here is derived from an EMBL/GenBank/DDBJ whole genome shotgun (WGS) entry which is preliminary data.</text>
</comment>
<proteinExistence type="predicted"/>
<feature type="transmembrane region" description="Helical" evidence="1">
    <location>
        <begin position="329"/>
        <end position="353"/>
    </location>
</feature>
<feature type="transmembrane region" description="Helical" evidence="1">
    <location>
        <begin position="413"/>
        <end position="431"/>
    </location>
</feature>
<dbReference type="RefSeq" id="WP_120798724.1">
    <property type="nucleotide sequence ID" value="NZ_RBXL01000001.1"/>
</dbReference>
<feature type="transmembrane region" description="Helical" evidence="1">
    <location>
        <begin position="443"/>
        <end position="462"/>
    </location>
</feature>
<dbReference type="Gene3D" id="3.40.1090.10">
    <property type="entry name" value="Cytosolic phospholipase A2 catalytic domain"/>
    <property type="match status" value="2"/>
</dbReference>
<keyword evidence="1" id="KW-1133">Transmembrane helix</keyword>
<gene>
    <name evidence="2" type="ORF">BDD21_4164</name>
</gene>